<evidence type="ECO:0000313" key="4">
    <source>
        <dbReference type="Proteomes" id="UP000317951"/>
    </source>
</evidence>
<reference evidence="2 4" key="2">
    <citation type="submission" date="2019-06" db="EMBL/GenBank/DDBJ databases">
        <title>Pseudomonas bimorpha sp. nov. isolated from bovine raw milk and skim milk concentrate.</title>
        <authorList>
            <person name="Hofmann K."/>
            <person name="Huptas C."/>
            <person name="Doll E."/>
            <person name="Scherer S."/>
            <person name="Wenning M."/>
        </authorList>
    </citation>
    <scope>NUCLEOTIDE SEQUENCE [LARGE SCALE GENOMIC DNA]</scope>
    <source>
        <strain evidence="2 4">DSM 17835</strain>
    </source>
</reference>
<name>A0A5C5Q7E7_9PSED</name>
<accession>A0A5C5Q7E7</accession>
<protein>
    <submittedName>
        <fullName evidence="2">Uncharacterized protein</fullName>
    </submittedName>
</protein>
<dbReference type="OrthoDB" id="7002008at2"/>
<gene>
    <name evidence="2" type="ORF">FIV36_29650</name>
    <name evidence="1" type="ORF">SAMN05216591_0685</name>
</gene>
<dbReference type="RefSeq" id="WP_010567840.1">
    <property type="nucleotide sequence ID" value="NZ_LT629689.1"/>
</dbReference>
<dbReference type="Proteomes" id="UP000317951">
    <property type="component" value="Unassembled WGS sequence"/>
</dbReference>
<organism evidence="2 4">
    <name type="scientific">Pseudomonas extremaustralis</name>
    <dbReference type="NCBI Taxonomy" id="359110"/>
    <lineage>
        <taxon>Bacteria</taxon>
        <taxon>Pseudomonadati</taxon>
        <taxon>Pseudomonadota</taxon>
        <taxon>Gammaproteobacteria</taxon>
        <taxon>Pseudomonadales</taxon>
        <taxon>Pseudomonadaceae</taxon>
        <taxon>Pseudomonas</taxon>
    </lineage>
</organism>
<evidence type="ECO:0000313" key="2">
    <source>
        <dbReference type="EMBL" id="TWR98364.1"/>
    </source>
</evidence>
<evidence type="ECO:0000313" key="1">
    <source>
        <dbReference type="EMBL" id="SDE70662.1"/>
    </source>
</evidence>
<proteinExistence type="predicted"/>
<dbReference type="GeneID" id="78552210"/>
<keyword evidence="3" id="KW-1185">Reference proteome</keyword>
<evidence type="ECO:0000313" key="3">
    <source>
        <dbReference type="Proteomes" id="UP000182858"/>
    </source>
</evidence>
<dbReference type="AlphaFoldDB" id="A0A5C5Q7E7"/>
<dbReference type="EMBL" id="VFET01000045">
    <property type="protein sequence ID" value="TWR98364.1"/>
    <property type="molecule type" value="Genomic_DNA"/>
</dbReference>
<dbReference type="Proteomes" id="UP000182858">
    <property type="component" value="Chromosome I"/>
</dbReference>
<sequence length="133" mass="14268">MSVKSFTVGGVQYNAAMASAVDQDRLMSLLSAAVLERFATAAGAGLEVDDQVLCAMFMSMRQDVKAQVAQMIMARALINGTERPVTVADFGGKMVQYNQLLAELLRWNLSDFFDWLPSGAKGARQEGAASAAQ</sequence>
<dbReference type="EMBL" id="LT629689">
    <property type="protein sequence ID" value="SDE70662.1"/>
    <property type="molecule type" value="Genomic_DNA"/>
</dbReference>
<reference evidence="1 3" key="1">
    <citation type="submission" date="2016-10" db="EMBL/GenBank/DDBJ databases">
        <authorList>
            <person name="Varghese N."/>
            <person name="Submissions S."/>
        </authorList>
    </citation>
    <scope>NUCLEOTIDE SEQUENCE [LARGE SCALE GENOMIC DNA]</scope>
    <source>
        <strain evidence="1 3">DSM 17835</strain>
    </source>
</reference>